<dbReference type="AlphaFoldDB" id="A0A427XDK9"/>
<proteinExistence type="predicted"/>
<dbReference type="InterPro" id="IPR052961">
    <property type="entry name" value="Oxido-Kinase-like_Enzymes"/>
</dbReference>
<dbReference type="PANTHER" id="PTHR23020">
    <property type="entry name" value="UNCHARACTERIZED NUCLEAR HORMONE RECEPTOR-RELATED"/>
    <property type="match status" value="1"/>
</dbReference>
<dbReference type="EMBL" id="RSCE01000019">
    <property type="protein sequence ID" value="RSH77001.1"/>
    <property type="molecule type" value="Genomic_DNA"/>
</dbReference>
<evidence type="ECO:0000313" key="1">
    <source>
        <dbReference type="EMBL" id="RSH77001.1"/>
    </source>
</evidence>
<gene>
    <name evidence="1" type="ORF">EHS24_003942</name>
</gene>
<evidence type="ECO:0008006" key="3">
    <source>
        <dbReference type="Google" id="ProtNLM"/>
    </source>
</evidence>
<comment type="caution">
    <text evidence="1">The sequence shown here is derived from an EMBL/GenBank/DDBJ whole genome shotgun (WGS) entry which is preliminary data.</text>
</comment>
<protein>
    <recommendedName>
        <fullName evidence="3">Aminoglycoside phosphotransferase domain-containing protein</fullName>
    </recommendedName>
</protein>
<dbReference type="Pfam" id="PF02958">
    <property type="entry name" value="EcKL"/>
    <property type="match status" value="1"/>
</dbReference>
<organism evidence="1 2">
    <name type="scientific">Apiotrichum porosum</name>
    <dbReference type="NCBI Taxonomy" id="105984"/>
    <lineage>
        <taxon>Eukaryota</taxon>
        <taxon>Fungi</taxon>
        <taxon>Dikarya</taxon>
        <taxon>Basidiomycota</taxon>
        <taxon>Agaricomycotina</taxon>
        <taxon>Tremellomycetes</taxon>
        <taxon>Trichosporonales</taxon>
        <taxon>Trichosporonaceae</taxon>
        <taxon>Apiotrichum</taxon>
    </lineage>
</organism>
<reference evidence="1 2" key="1">
    <citation type="submission" date="2018-11" db="EMBL/GenBank/DDBJ databases">
        <title>Genome sequence of Apiotrichum porosum DSM 27194.</title>
        <authorList>
            <person name="Aliyu H."/>
            <person name="Gorte O."/>
            <person name="Ochsenreither K."/>
        </authorList>
    </citation>
    <scope>NUCLEOTIDE SEQUENCE [LARGE SCALE GENOMIC DNA]</scope>
    <source>
        <strain evidence="1 2">DSM 27194</strain>
    </source>
</reference>
<dbReference type="SUPFAM" id="SSF56112">
    <property type="entry name" value="Protein kinase-like (PK-like)"/>
    <property type="match status" value="1"/>
</dbReference>
<name>A0A427XDK9_9TREE</name>
<keyword evidence="2" id="KW-1185">Reference proteome</keyword>
<dbReference type="Proteomes" id="UP000279236">
    <property type="component" value="Unassembled WGS sequence"/>
</dbReference>
<dbReference type="OrthoDB" id="411145at2759"/>
<dbReference type="Gene3D" id="3.90.1200.10">
    <property type="match status" value="1"/>
</dbReference>
<dbReference type="RefSeq" id="XP_028472148.1">
    <property type="nucleotide sequence ID" value="XM_028619575.1"/>
</dbReference>
<dbReference type="InterPro" id="IPR011009">
    <property type="entry name" value="Kinase-like_dom_sf"/>
</dbReference>
<accession>A0A427XDK9</accession>
<dbReference type="PANTHER" id="PTHR23020:SF41">
    <property type="entry name" value="AMINOGLYCOSIDE PHOSPHOTRANSFERASE DOMAIN-CONTAINING PROTEIN"/>
    <property type="match status" value="1"/>
</dbReference>
<dbReference type="STRING" id="105984.A0A427XDK9"/>
<sequence>MKGTPPPRRVAEILLEPLGLRIVSCTELQTLWAGYGHICAVTASDKNGVPQHLVLKLISPPPVTRRQKQDEGHLRKMISYEVEQYFYQNIAPRLPKDVAVARCLASTSALPDGTPTTATILTDLRPQFPVAGEKRAVLSDTQVLSALDWLARFHAASWSWLPDRNLDAYALPPLDEAEVERDQTRKLWLNGGYTYLATRKSELASLARSRQSEWKAALCEPQPATGSSIAEMVATYLTPSSRPFETCIHGDVKSENLFTTQSGDAVAFYDFQYVGLGLGACDLAKLSTCSIPIHMLTEHDEYDIPDRLKMDDGEKRILERYLSVLLARRPKGRGPKTYDWDTFVRHWETALVDWCRFQASWGFWGNTEWLEARARSILADEEWRRWLEKEVTAIAAKPA</sequence>
<dbReference type="GeneID" id="39588485"/>
<evidence type="ECO:0000313" key="2">
    <source>
        <dbReference type="Proteomes" id="UP000279236"/>
    </source>
</evidence>
<dbReference type="InterPro" id="IPR004119">
    <property type="entry name" value="EcKL"/>
</dbReference>